<dbReference type="SUPFAM" id="SSF102712">
    <property type="entry name" value="JAB1/MPN domain"/>
    <property type="match status" value="1"/>
</dbReference>
<dbReference type="PANTHER" id="PTHR34858">
    <property type="entry name" value="CYSO-CYSTEINE PEPTIDASE"/>
    <property type="match status" value="1"/>
</dbReference>
<keyword evidence="5" id="KW-0482">Metalloprotease</keyword>
<name>A0A6J4V6F0_9BACT</name>
<dbReference type="AlphaFoldDB" id="A0A6J4V6F0"/>
<dbReference type="InterPro" id="IPR028090">
    <property type="entry name" value="JAB_dom_prok"/>
</dbReference>
<feature type="domain" description="JAB" evidence="7">
    <location>
        <begin position="23"/>
        <end position="137"/>
    </location>
</feature>
<keyword evidence="2" id="KW-0479">Metal-binding</keyword>
<dbReference type="SUPFAM" id="SSF109854">
    <property type="entry name" value="DinB/YfiT-like putative metalloenzymes"/>
    <property type="match status" value="1"/>
</dbReference>
<dbReference type="PANTHER" id="PTHR34858:SF1">
    <property type="entry name" value="CYSO-CYSTEINE PEPTIDASE"/>
    <property type="match status" value="1"/>
</dbReference>
<dbReference type="InterPro" id="IPR051929">
    <property type="entry name" value="VirAsm_ModProt"/>
</dbReference>
<dbReference type="InterPro" id="IPR024775">
    <property type="entry name" value="DinB-like"/>
</dbReference>
<dbReference type="CDD" id="cd08070">
    <property type="entry name" value="MPN_like"/>
    <property type="match status" value="1"/>
</dbReference>
<keyword evidence="4" id="KW-0862">Zinc</keyword>
<dbReference type="Gene3D" id="1.20.120.450">
    <property type="entry name" value="dinb family like domain"/>
    <property type="match status" value="1"/>
</dbReference>
<gene>
    <name evidence="8" type="ORF">AVDCRST_MAG59-3273</name>
</gene>
<evidence type="ECO:0000259" key="6">
    <source>
        <dbReference type="Pfam" id="PF12867"/>
    </source>
</evidence>
<dbReference type="GO" id="GO:0006508">
    <property type="term" value="P:proteolysis"/>
    <property type="evidence" value="ECO:0007669"/>
    <property type="project" value="UniProtKB-KW"/>
</dbReference>
<dbReference type="Pfam" id="PF12867">
    <property type="entry name" value="DinB_2"/>
    <property type="match status" value="1"/>
</dbReference>
<dbReference type="InterPro" id="IPR034660">
    <property type="entry name" value="DinB/YfiT-like"/>
</dbReference>
<reference evidence="8" key="1">
    <citation type="submission" date="2020-02" db="EMBL/GenBank/DDBJ databases">
        <authorList>
            <person name="Meier V. D."/>
        </authorList>
    </citation>
    <scope>NUCLEOTIDE SEQUENCE</scope>
    <source>
        <strain evidence="8">AVDCRST_MAG59</strain>
    </source>
</reference>
<dbReference type="Pfam" id="PF14464">
    <property type="entry name" value="Prok-JAB"/>
    <property type="match status" value="1"/>
</dbReference>
<evidence type="ECO:0000313" key="8">
    <source>
        <dbReference type="EMBL" id="CAA9568541.1"/>
    </source>
</evidence>
<dbReference type="GO" id="GO:0008235">
    <property type="term" value="F:metalloexopeptidase activity"/>
    <property type="evidence" value="ECO:0007669"/>
    <property type="project" value="TreeGrafter"/>
</dbReference>
<dbReference type="Gene3D" id="3.40.140.10">
    <property type="entry name" value="Cytidine Deaminase, domain 2"/>
    <property type="match status" value="1"/>
</dbReference>
<keyword evidence="1" id="KW-0645">Protease</keyword>
<feature type="domain" description="DinB-like" evidence="6">
    <location>
        <begin position="202"/>
        <end position="338"/>
    </location>
</feature>
<accession>A0A6J4V6F0</accession>
<evidence type="ECO:0000256" key="2">
    <source>
        <dbReference type="ARBA" id="ARBA00022723"/>
    </source>
</evidence>
<protein>
    <recommendedName>
        <fullName evidence="9">DinB-like domain-containing protein</fullName>
    </recommendedName>
</protein>
<dbReference type="GO" id="GO:0008270">
    <property type="term" value="F:zinc ion binding"/>
    <property type="evidence" value="ECO:0007669"/>
    <property type="project" value="TreeGrafter"/>
</dbReference>
<organism evidence="8">
    <name type="scientific">uncultured Thermomicrobiales bacterium</name>
    <dbReference type="NCBI Taxonomy" id="1645740"/>
    <lineage>
        <taxon>Bacteria</taxon>
        <taxon>Pseudomonadati</taxon>
        <taxon>Thermomicrobiota</taxon>
        <taxon>Thermomicrobia</taxon>
        <taxon>Thermomicrobiales</taxon>
        <taxon>environmental samples</taxon>
    </lineage>
</organism>
<proteinExistence type="predicted"/>
<evidence type="ECO:0000256" key="3">
    <source>
        <dbReference type="ARBA" id="ARBA00022801"/>
    </source>
</evidence>
<evidence type="ECO:0008006" key="9">
    <source>
        <dbReference type="Google" id="ProtNLM"/>
    </source>
</evidence>
<sequence length="343" mass="38689">MSSGNESGSGEARPTMEAIEIPRRVRDELFDHMIRSLPLEGCGLIAFHRQLAPPTAVKFFAGRNIDRSATRFTMDPRDVLDALQEIDRRGWELGAIVHSHPKSLPTLSLVDLAEARYPGVLLGIAGMSPPPPILRFWSVSRGEGREPEEVKWRLSRRRPAFPDNRVVYDGTLMGGFRPPEPTGQPSMINVERQAERKLVDALEAFPGELRRLLDVYPTAALQRPASDGGWGVVENLCHLRDWEGVFLDRVRAIAAHDRPTLPAFDDGLWEIERGYRVQDPERVLCEFADLRREMVDLLRGLDADGWQREGVHVLLGPVGLRWLAEYLSDHDRGHLEQIGHSLN</sequence>
<dbReference type="EMBL" id="CADCWF010000227">
    <property type="protein sequence ID" value="CAA9568541.1"/>
    <property type="molecule type" value="Genomic_DNA"/>
</dbReference>
<keyword evidence="3" id="KW-0378">Hydrolase</keyword>
<evidence type="ECO:0000256" key="4">
    <source>
        <dbReference type="ARBA" id="ARBA00022833"/>
    </source>
</evidence>
<evidence type="ECO:0000256" key="5">
    <source>
        <dbReference type="ARBA" id="ARBA00023049"/>
    </source>
</evidence>
<evidence type="ECO:0000259" key="7">
    <source>
        <dbReference type="Pfam" id="PF14464"/>
    </source>
</evidence>
<evidence type="ECO:0000256" key="1">
    <source>
        <dbReference type="ARBA" id="ARBA00022670"/>
    </source>
</evidence>